<evidence type="ECO:0000259" key="11">
    <source>
        <dbReference type="PROSITE" id="PS51379"/>
    </source>
</evidence>
<dbReference type="Gene3D" id="1.10.45.10">
    <property type="entry name" value="Vanillyl-alcohol Oxidase, Chain A, domain 4"/>
    <property type="match status" value="1"/>
</dbReference>
<dbReference type="EMBL" id="AXZL01000073">
    <property type="protein sequence ID" value="ESE40068.1"/>
    <property type="molecule type" value="Genomic_DNA"/>
</dbReference>
<dbReference type="PROSITE" id="PS00198">
    <property type="entry name" value="4FE4S_FER_1"/>
    <property type="match status" value="2"/>
</dbReference>
<dbReference type="InterPro" id="IPR016169">
    <property type="entry name" value="FAD-bd_PCMH_sub2"/>
</dbReference>
<dbReference type="InterPro" id="IPR016166">
    <property type="entry name" value="FAD-bd_PCMH"/>
</dbReference>
<dbReference type="Pfam" id="PF02754">
    <property type="entry name" value="CCG"/>
    <property type="match status" value="2"/>
</dbReference>
<dbReference type="InterPro" id="IPR036318">
    <property type="entry name" value="FAD-bd_PCMH-like_sf"/>
</dbReference>
<dbReference type="SUPFAM" id="SSF56176">
    <property type="entry name" value="FAD-binding/transporter-associated domain-like"/>
    <property type="match status" value="1"/>
</dbReference>
<dbReference type="Pfam" id="PF02913">
    <property type="entry name" value="FAD-oxidase_C"/>
    <property type="match status" value="1"/>
</dbReference>
<reference evidence="13 14" key="1">
    <citation type="journal article" date="2013" name="Genome Announc.">
        <title>Draft Genome Sequence of Shewanella decolorationis S12, a Dye-Degrading Bacterium Isolated from a Wastewater Treatment Plant.</title>
        <authorList>
            <person name="Xu M."/>
            <person name="Fang Y."/>
            <person name="Liu J."/>
            <person name="Chen X."/>
            <person name="Sun G."/>
            <person name="Guo J."/>
            <person name="Hua Z."/>
            <person name="Tu Q."/>
            <person name="Wu L."/>
            <person name="Zhou J."/>
            <person name="Liu X."/>
        </authorList>
    </citation>
    <scope>NUCLEOTIDE SEQUENCE [LARGE SCALE GENOMIC DNA]</scope>
    <source>
        <strain evidence="13 14">S12</strain>
    </source>
</reference>
<evidence type="ECO:0000256" key="5">
    <source>
        <dbReference type="ARBA" id="ARBA00022827"/>
    </source>
</evidence>
<dbReference type="InterPro" id="IPR006094">
    <property type="entry name" value="Oxid_FAD_bind_N"/>
</dbReference>
<keyword evidence="6" id="KW-0809">Transit peptide</keyword>
<evidence type="ECO:0000259" key="12">
    <source>
        <dbReference type="PROSITE" id="PS51387"/>
    </source>
</evidence>
<evidence type="ECO:0000256" key="3">
    <source>
        <dbReference type="ARBA" id="ARBA00022630"/>
    </source>
</evidence>
<sequence length="954" mass="104574">MFEVTPSDFDFLIYDKESDVMSINYKEVINDLRTQLGDRPVTDDPVRRFAWSTDASYFRIVPEVVVHAETLEQVKLTLAVARKHNAPVTFRAAGTSLSGQAIGEGILLILGHDGFRKIEVSSDAKQITLGAAVIGSDANAVLAPLNRKIGPDPATIASAKIGGIVANNASGMCCGTAQNSYQTIASAKLLFADGTELDTGCEKSKAEFAKTHGKLLQDLSELSHLTRHNTVLAERIRKKYSIKNTTGYGINSLIDFTDPFDIINHLMVGMEGTLAFINEVTYHTVNEAKFKASAMAVFHNMEDAARAIPLINGESVSAAELLDWPSIKAVTGKPGMPDWLSELPALSAILLIESRADDAQTLEAYTQDVSAKLAGFDFIRPMEFSTNPAVYDKYWAMRKGLFPIVGGERPKGTSVIIEDVAFELEHLAAAAHDITELFHKHGYPEGCIYGHALAGNFHFIITPAFTTQADIDRFHAFMDDIADMVINKYNGSMKAEHGTGRAVAPFVEKEWGQDAYVLMKNIKQLFDPQGILNPGVILNDDANVHVKNIKPCPVVDDFVDRCIECGFCEKTCPTSALNFSPRQRIATLREIERLEQSGDKAAAEKMRADAKYDVIDTCAACQLCTIACPVDNSMGQLVRKLRTPYISTTEQKVLDFQAKHFGAVNQVISTGFDVLGVIHKITGDGITNALMKTGRLLSKEVPYWNPDFPKGGKLPKPSPAKAGQETVVYFPACGGRTFGPTPKDPDNRTLPEVVVTLLERAGYNVITPEKTRDLCCGQMWESKGDFKNADAKRQELIDVVSKMSNGGKIPVLVDALSCTYRTLTGNPQVQITDLVEFMHDKLLDKLTINKKVNLALHLGCSARKMKLEPKMQAIADACSSQVLKPAGIDCCGYAGEKGLYKPEINASALRNIKKLIPVEIKEGYYANRMCEVGLTQHSGISYRHLAYLLEECSR</sequence>
<dbReference type="EC" id="1.1.2.4" evidence="10"/>
<gene>
    <name evidence="13" type="ORF">SHD_3197</name>
</gene>
<dbReference type="InterPro" id="IPR017896">
    <property type="entry name" value="4Fe4S_Fe-S-bd"/>
</dbReference>
<dbReference type="Gene3D" id="3.30.70.2740">
    <property type="match status" value="1"/>
</dbReference>
<evidence type="ECO:0000256" key="6">
    <source>
        <dbReference type="ARBA" id="ARBA00022946"/>
    </source>
</evidence>
<evidence type="ECO:0000256" key="9">
    <source>
        <dbReference type="ARBA" id="ARBA00023014"/>
    </source>
</evidence>
<evidence type="ECO:0000256" key="2">
    <source>
        <dbReference type="ARBA" id="ARBA00008000"/>
    </source>
</evidence>
<proteinExistence type="inferred from homology"/>
<dbReference type="InterPro" id="IPR009051">
    <property type="entry name" value="Helical_ferredxn"/>
</dbReference>
<accession>A0ABN0PJ15</accession>
<evidence type="ECO:0000256" key="1">
    <source>
        <dbReference type="ARBA" id="ARBA00001974"/>
    </source>
</evidence>
<name>A0ABN0PJ15_9GAMM</name>
<evidence type="ECO:0000256" key="8">
    <source>
        <dbReference type="ARBA" id="ARBA00023004"/>
    </source>
</evidence>
<dbReference type="Proteomes" id="UP000017548">
    <property type="component" value="Unassembled WGS sequence"/>
</dbReference>
<dbReference type="Gene3D" id="3.30.43.10">
    <property type="entry name" value="Uridine Diphospho-n-acetylenolpyruvylglucosamine Reductase, domain 2"/>
    <property type="match status" value="1"/>
</dbReference>
<comment type="similarity">
    <text evidence="2">Belongs to the FAD-binding oxidoreductase/transferase type 4 family.</text>
</comment>
<organism evidence="13 14">
    <name type="scientific">Shewanella decolorationis S12</name>
    <dbReference type="NCBI Taxonomy" id="1353536"/>
    <lineage>
        <taxon>Bacteria</taxon>
        <taxon>Pseudomonadati</taxon>
        <taxon>Pseudomonadota</taxon>
        <taxon>Gammaproteobacteria</taxon>
        <taxon>Alteromonadales</taxon>
        <taxon>Shewanellaceae</taxon>
        <taxon>Shewanella</taxon>
    </lineage>
</organism>
<dbReference type="SUPFAM" id="SSF55103">
    <property type="entry name" value="FAD-linked oxidases, C-terminal domain"/>
    <property type="match status" value="1"/>
</dbReference>
<dbReference type="InterPro" id="IPR017900">
    <property type="entry name" value="4Fe4S_Fe_S_CS"/>
</dbReference>
<comment type="cofactor">
    <cofactor evidence="1">
        <name>FAD</name>
        <dbReference type="ChEBI" id="CHEBI:57692"/>
    </cofactor>
</comment>
<keyword evidence="14" id="KW-1185">Reference proteome</keyword>
<evidence type="ECO:0000256" key="4">
    <source>
        <dbReference type="ARBA" id="ARBA00022723"/>
    </source>
</evidence>
<dbReference type="PANTHER" id="PTHR11748">
    <property type="entry name" value="D-LACTATE DEHYDROGENASE"/>
    <property type="match status" value="1"/>
</dbReference>
<dbReference type="Gene3D" id="3.30.465.10">
    <property type="match status" value="1"/>
</dbReference>
<protein>
    <recommendedName>
        <fullName evidence="10">D-lactate dehydrogenase (cytochrome)</fullName>
        <ecNumber evidence="10">1.1.2.4</ecNumber>
    </recommendedName>
</protein>
<dbReference type="InterPro" id="IPR016164">
    <property type="entry name" value="FAD-linked_Oxase-like_C"/>
</dbReference>
<feature type="domain" description="4Fe-4S ferredoxin-type" evidence="11">
    <location>
        <begin position="551"/>
        <end position="582"/>
    </location>
</feature>
<dbReference type="Pfam" id="PF13183">
    <property type="entry name" value="Fer4_8"/>
    <property type="match status" value="1"/>
</dbReference>
<evidence type="ECO:0000313" key="13">
    <source>
        <dbReference type="EMBL" id="ESE40068.1"/>
    </source>
</evidence>
<keyword evidence="9" id="KW-0411">Iron-sulfur</keyword>
<dbReference type="InterPro" id="IPR004113">
    <property type="entry name" value="FAD-bd_oxidored_4_C"/>
</dbReference>
<dbReference type="InterPro" id="IPR016171">
    <property type="entry name" value="Vanillyl_alc_oxidase_C-sub2"/>
</dbReference>
<keyword evidence="5" id="KW-0274">FAD</keyword>
<dbReference type="Pfam" id="PF01565">
    <property type="entry name" value="FAD_binding_4"/>
    <property type="match status" value="1"/>
</dbReference>
<dbReference type="InterPro" id="IPR004017">
    <property type="entry name" value="Cys_rich_dom"/>
</dbReference>
<evidence type="ECO:0000256" key="7">
    <source>
        <dbReference type="ARBA" id="ARBA00023002"/>
    </source>
</evidence>
<dbReference type="Gene3D" id="1.10.1060.10">
    <property type="entry name" value="Alpha-helical ferredoxin"/>
    <property type="match status" value="1"/>
</dbReference>
<feature type="domain" description="FAD-binding PCMH-type" evidence="12">
    <location>
        <begin position="58"/>
        <end position="287"/>
    </location>
</feature>
<dbReference type="SUPFAM" id="SSF46548">
    <property type="entry name" value="alpha-helical ferredoxin"/>
    <property type="match status" value="1"/>
</dbReference>
<keyword evidence="3" id="KW-0285">Flavoprotein</keyword>
<evidence type="ECO:0000256" key="10">
    <source>
        <dbReference type="ARBA" id="ARBA00038897"/>
    </source>
</evidence>
<evidence type="ECO:0000313" key="14">
    <source>
        <dbReference type="Proteomes" id="UP000017548"/>
    </source>
</evidence>
<dbReference type="PANTHER" id="PTHR11748:SF111">
    <property type="entry name" value="D-LACTATE DEHYDROGENASE, MITOCHONDRIAL-RELATED"/>
    <property type="match status" value="1"/>
</dbReference>
<keyword evidence="4" id="KW-0479">Metal-binding</keyword>
<keyword evidence="7" id="KW-0560">Oxidoreductase</keyword>
<feature type="domain" description="4Fe-4S ferredoxin-type" evidence="11">
    <location>
        <begin position="608"/>
        <end position="640"/>
    </location>
</feature>
<comment type="caution">
    <text evidence="13">The sequence shown here is derived from an EMBL/GenBank/DDBJ whole genome shotgun (WGS) entry which is preliminary data.</text>
</comment>
<keyword evidence="8" id="KW-0408">Iron</keyword>
<dbReference type="PROSITE" id="PS51379">
    <property type="entry name" value="4FE4S_FER_2"/>
    <property type="match status" value="2"/>
</dbReference>
<dbReference type="PROSITE" id="PS51387">
    <property type="entry name" value="FAD_PCMH"/>
    <property type="match status" value="1"/>
</dbReference>
<dbReference type="InterPro" id="IPR016167">
    <property type="entry name" value="FAD-bd_PCMH_sub1"/>
</dbReference>